<dbReference type="Gene3D" id="3.40.50.1000">
    <property type="entry name" value="HAD superfamily/HAD-like"/>
    <property type="match status" value="1"/>
</dbReference>
<dbReference type="STRING" id="665079.A7EJJ4"/>
<gene>
    <name evidence="1" type="ORF">SS1G_05487</name>
</gene>
<dbReference type="OMA" id="FYHYNRG"/>
<dbReference type="HOGENOM" id="CLU_019989_1_0_1"/>
<sequence length="400" mass="44606">MDFQQAPPRGIIFDLRDVLFKWSAKTTTTISPRTLREIFKTPVWNSHELSSNHFSIPVTMIAEAFAQACKSLKSDRKIVSFLHELKKDSAIQAYAMSNVGKEDFEDLATKMDLLLFDRVFTSAAVGMRKPELGFYNHVLEQICLNGSQVVFVDDKEDNVNAARQLGIRGYVFGESTIHMLSEIFDSPVSKGSRYLFQNAKHCDSITMSGVTFADNFAKLLILDSLQDLILMDLSWGSKETWNFFAVLIPGGLFPDDLDTTYLALTVLRPSSTKTISSLLDTMAEYVNDDGPLLKLRIRERLGLDGNALDLAMRIVTCSQLGIECEDDRKALLNLQCEDGSWEAGWMYQYGRDGMKIGNCGVTTAMAVAALSSHDIVGCDQKGVYRPAIVFNLESTGEEHL</sequence>
<dbReference type="PANTHER" id="PTHR43611">
    <property type="entry name" value="ALPHA-D-GLUCOSE 1-PHOSPHATE PHOSPHATASE"/>
    <property type="match status" value="1"/>
</dbReference>
<evidence type="ECO:0000313" key="2">
    <source>
        <dbReference type="Proteomes" id="UP000001312"/>
    </source>
</evidence>
<dbReference type="InterPro" id="IPR036412">
    <property type="entry name" value="HAD-like_sf"/>
</dbReference>
<dbReference type="InterPro" id="IPR023214">
    <property type="entry name" value="HAD_sf"/>
</dbReference>
<keyword evidence="2" id="KW-1185">Reference proteome</keyword>
<dbReference type="SUPFAM" id="SSF56784">
    <property type="entry name" value="HAD-like"/>
    <property type="match status" value="1"/>
</dbReference>
<dbReference type="NCBIfam" id="TIGR01509">
    <property type="entry name" value="HAD-SF-IA-v3"/>
    <property type="match status" value="1"/>
</dbReference>
<dbReference type="GO" id="GO:0016791">
    <property type="term" value="F:phosphatase activity"/>
    <property type="evidence" value="ECO:0000318"/>
    <property type="project" value="GO_Central"/>
</dbReference>
<accession>A7EJJ4</accession>
<reference evidence="2" key="1">
    <citation type="journal article" date="2011" name="PLoS Genet.">
        <title>Genomic analysis of the necrotrophic fungal pathogens Sclerotinia sclerotiorum and Botrytis cinerea.</title>
        <authorList>
            <person name="Amselem J."/>
            <person name="Cuomo C.A."/>
            <person name="van Kan J.A."/>
            <person name="Viaud M."/>
            <person name="Benito E.P."/>
            <person name="Couloux A."/>
            <person name="Coutinho P.M."/>
            <person name="de Vries R.P."/>
            <person name="Dyer P.S."/>
            <person name="Fillinger S."/>
            <person name="Fournier E."/>
            <person name="Gout L."/>
            <person name="Hahn M."/>
            <person name="Kohn L."/>
            <person name="Lapalu N."/>
            <person name="Plummer K.M."/>
            <person name="Pradier J.M."/>
            <person name="Quevillon E."/>
            <person name="Sharon A."/>
            <person name="Simon A."/>
            <person name="ten Have A."/>
            <person name="Tudzynski B."/>
            <person name="Tudzynski P."/>
            <person name="Wincker P."/>
            <person name="Andrew M."/>
            <person name="Anthouard V."/>
            <person name="Beever R.E."/>
            <person name="Beffa R."/>
            <person name="Benoit I."/>
            <person name="Bouzid O."/>
            <person name="Brault B."/>
            <person name="Chen Z."/>
            <person name="Choquer M."/>
            <person name="Collemare J."/>
            <person name="Cotton P."/>
            <person name="Danchin E.G."/>
            <person name="Da Silva C."/>
            <person name="Gautier A."/>
            <person name="Giraud C."/>
            <person name="Giraud T."/>
            <person name="Gonzalez C."/>
            <person name="Grossetete S."/>
            <person name="Guldener U."/>
            <person name="Henrissat B."/>
            <person name="Howlett B.J."/>
            <person name="Kodira C."/>
            <person name="Kretschmer M."/>
            <person name="Lappartient A."/>
            <person name="Leroch M."/>
            <person name="Levis C."/>
            <person name="Mauceli E."/>
            <person name="Neuveglise C."/>
            <person name="Oeser B."/>
            <person name="Pearson M."/>
            <person name="Poulain J."/>
            <person name="Poussereau N."/>
            <person name="Quesneville H."/>
            <person name="Rascle C."/>
            <person name="Schumacher J."/>
            <person name="Segurens B."/>
            <person name="Sexton A."/>
            <person name="Silva E."/>
            <person name="Sirven C."/>
            <person name="Soanes D.M."/>
            <person name="Talbot N.J."/>
            <person name="Templeton M."/>
            <person name="Yandava C."/>
            <person name="Yarden O."/>
            <person name="Zeng Q."/>
            <person name="Rollins J.A."/>
            <person name="Lebrun M.H."/>
            <person name="Dickman M."/>
        </authorList>
    </citation>
    <scope>NUCLEOTIDE SEQUENCE [LARGE SCALE GENOMIC DNA]</scope>
    <source>
        <strain evidence="2">ATCC 18683 / 1980 / Ss-1</strain>
    </source>
</reference>
<dbReference type="Proteomes" id="UP000001312">
    <property type="component" value="Unassembled WGS sequence"/>
</dbReference>
<dbReference type="InterPro" id="IPR041492">
    <property type="entry name" value="HAD_2"/>
</dbReference>
<dbReference type="Pfam" id="PF13419">
    <property type="entry name" value="HAD_2"/>
    <property type="match status" value="1"/>
</dbReference>
<dbReference type="GeneID" id="5489856"/>
<dbReference type="RefSeq" id="XP_001594059.1">
    <property type="nucleotide sequence ID" value="XM_001594009.1"/>
</dbReference>
<dbReference type="KEGG" id="ssl:SS1G_05487"/>
<organism evidence="1 2">
    <name type="scientific">Sclerotinia sclerotiorum (strain ATCC 18683 / 1980 / Ss-1)</name>
    <name type="common">White mold</name>
    <name type="synonym">Whetzelinia sclerotiorum</name>
    <dbReference type="NCBI Taxonomy" id="665079"/>
    <lineage>
        <taxon>Eukaryota</taxon>
        <taxon>Fungi</taxon>
        <taxon>Dikarya</taxon>
        <taxon>Ascomycota</taxon>
        <taxon>Pezizomycotina</taxon>
        <taxon>Leotiomycetes</taxon>
        <taxon>Helotiales</taxon>
        <taxon>Sclerotiniaceae</taxon>
        <taxon>Sclerotinia</taxon>
    </lineage>
</organism>
<proteinExistence type="predicted"/>
<dbReference type="InterPro" id="IPR008930">
    <property type="entry name" value="Terpenoid_cyclase/PrenylTrfase"/>
</dbReference>
<dbReference type="PANTHER" id="PTHR43611:SF3">
    <property type="entry name" value="FLAVIN MONONUCLEOTIDE HYDROLASE 1, CHLOROPLATIC"/>
    <property type="match status" value="1"/>
</dbReference>
<dbReference type="InParanoid" id="A7EJJ4"/>
<evidence type="ECO:0000313" key="1">
    <source>
        <dbReference type="EMBL" id="EDO03010.1"/>
    </source>
</evidence>
<dbReference type="EMBL" id="CH476626">
    <property type="protein sequence ID" value="EDO03010.1"/>
    <property type="molecule type" value="Genomic_DNA"/>
</dbReference>
<protein>
    <submittedName>
        <fullName evidence="1">Uncharacterized protein</fullName>
    </submittedName>
</protein>
<name>A7EJJ4_SCLS1</name>
<dbReference type="AlphaFoldDB" id="A7EJJ4"/>
<dbReference type="SUPFAM" id="SSF48239">
    <property type="entry name" value="Terpenoid cyclases/Protein prenyltransferases"/>
    <property type="match status" value="1"/>
</dbReference>
<dbReference type="eggNOG" id="ENOG502QTXV">
    <property type="taxonomic scope" value="Eukaryota"/>
</dbReference>
<dbReference type="InterPro" id="IPR006439">
    <property type="entry name" value="HAD-SF_hydro_IA"/>
</dbReference>